<sequence>MSPPLELAFGGDQNHREKTLDEGWKRKDSSYVESTTPMYVLMEMRRRISMEEEEELP</sequence>
<evidence type="ECO:0000313" key="3">
    <source>
        <dbReference type="Proteomes" id="UP000634136"/>
    </source>
</evidence>
<dbReference type="EMBL" id="JAAIUW010000003">
    <property type="protein sequence ID" value="KAF7839943.1"/>
    <property type="molecule type" value="Genomic_DNA"/>
</dbReference>
<protein>
    <submittedName>
        <fullName evidence="2">Uncharacterized protein</fullName>
    </submittedName>
</protein>
<evidence type="ECO:0000313" key="2">
    <source>
        <dbReference type="EMBL" id="KAF7839943.1"/>
    </source>
</evidence>
<comment type="caution">
    <text evidence="2">The sequence shown here is derived from an EMBL/GenBank/DDBJ whole genome shotgun (WGS) entry which is preliminary data.</text>
</comment>
<name>A0A834X8Q9_9FABA</name>
<dbReference type="Proteomes" id="UP000634136">
    <property type="component" value="Unassembled WGS sequence"/>
</dbReference>
<gene>
    <name evidence="2" type="ORF">G2W53_008425</name>
</gene>
<organism evidence="2 3">
    <name type="scientific">Senna tora</name>
    <dbReference type="NCBI Taxonomy" id="362788"/>
    <lineage>
        <taxon>Eukaryota</taxon>
        <taxon>Viridiplantae</taxon>
        <taxon>Streptophyta</taxon>
        <taxon>Embryophyta</taxon>
        <taxon>Tracheophyta</taxon>
        <taxon>Spermatophyta</taxon>
        <taxon>Magnoliopsida</taxon>
        <taxon>eudicotyledons</taxon>
        <taxon>Gunneridae</taxon>
        <taxon>Pentapetalae</taxon>
        <taxon>rosids</taxon>
        <taxon>fabids</taxon>
        <taxon>Fabales</taxon>
        <taxon>Fabaceae</taxon>
        <taxon>Caesalpinioideae</taxon>
        <taxon>Cassia clade</taxon>
        <taxon>Senna</taxon>
    </lineage>
</organism>
<reference evidence="2" key="1">
    <citation type="submission" date="2020-09" db="EMBL/GenBank/DDBJ databases">
        <title>Genome-Enabled Discovery of Anthraquinone Biosynthesis in Senna tora.</title>
        <authorList>
            <person name="Kang S.-H."/>
            <person name="Pandey R.P."/>
            <person name="Lee C.-M."/>
            <person name="Sim J.-S."/>
            <person name="Jeong J.-T."/>
            <person name="Choi B.-S."/>
            <person name="Jung M."/>
            <person name="Ginzburg D."/>
            <person name="Zhao K."/>
            <person name="Won S.Y."/>
            <person name="Oh T.-J."/>
            <person name="Yu Y."/>
            <person name="Kim N.-H."/>
            <person name="Lee O.R."/>
            <person name="Lee T.-H."/>
            <person name="Bashyal P."/>
            <person name="Kim T.-S."/>
            <person name="Lee W.-H."/>
            <person name="Kawkins C."/>
            <person name="Kim C.-K."/>
            <person name="Kim J.S."/>
            <person name="Ahn B.O."/>
            <person name="Rhee S.Y."/>
            <person name="Sohng J.K."/>
        </authorList>
    </citation>
    <scope>NUCLEOTIDE SEQUENCE</scope>
    <source>
        <tissue evidence="2">Leaf</tissue>
    </source>
</reference>
<proteinExistence type="predicted"/>
<accession>A0A834X8Q9</accession>
<keyword evidence="3" id="KW-1185">Reference proteome</keyword>
<evidence type="ECO:0000256" key="1">
    <source>
        <dbReference type="SAM" id="MobiDB-lite"/>
    </source>
</evidence>
<feature type="region of interest" description="Disordered" evidence="1">
    <location>
        <begin position="1"/>
        <end position="20"/>
    </location>
</feature>
<dbReference type="AlphaFoldDB" id="A0A834X8Q9"/>